<comment type="caution">
    <text evidence="3">The sequence shown here is derived from an EMBL/GenBank/DDBJ whole genome shotgun (WGS) entry which is preliminary data.</text>
</comment>
<keyword evidence="3" id="KW-0808">Transferase</keyword>
<reference evidence="3 4" key="1">
    <citation type="submission" date="2023-08" db="EMBL/GenBank/DDBJ databases">
        <authorList>
            <person name="Girao M."/>
            <person name="Carvalho M.F."/>
        </authorList>
    </citation>
    <scope>NUCLEOTIDE SEQUENCE [LARGE SCALE GENOMIC DNA]</scope>
    <source>
        <strain evidence="3 4">CC-R104</strain>
    </source>
</reference>
<dbReference type="GO" id="GO:0008168">
    <property type="term" value="F:methyltransferase activity"/>
    <property type="evidence" value="ECO:0007669"/>
    <property type="project" value="UniProtKB-KW"/>
</dbReference>
<dbReference type="Gene3D" id="6.10.250.3100">
    <property type="match status" value="1"/>
</dbReference>
<protein>
    <submittedName>
        <fullName evidence="3">Class I SAM-dependent methyltransferase</fullName>
        <ecNumber evidence="3">2.1.1.-</ecNumber>
    </submittedName>
</protein>
<organism evidence="3 4">
    <name type="scientific">Rhodococcus chondri</name>
    <dbReference type="NCBI Taxonomy" id="3065941"/>
    <lineage>
        <taxon>Bacteria</taxon>
        <taxon>Bacillati</taxon>
        <taxon>Actinomycetota</taxon>
        <taxon>Actinomycetes</taxon>
        <taxon>Mycobacteriales</taxon>
        <taxon>Nocardiaceae</taxon>
        <taxon>Rhodococcus</taxon>
    </lineage>
</organism>
<dbReference type="InterPro" id="IPR029063">
    <property type="entry name" value="SAM-dependent_MTases_sf"/>
</dbReference>
<dbReference type="InterPro" id="IPR013630">
    <property type="entry name" value="Methyltransf_Zn-bd_dom_put"/>
</dbReference>
<dbReference type="Pfam" id="PF08484">
    <property type="entry name" value="Methyltransf_14"/>
    <property type="match status" value="1"/>
</dbReference>
<dbReference type="Gene3D" id="3.40.50.150">
    <property type="entry name" value="Vaccinia Virus protein VP39"/>
    <property type="match status" value="1"/>
</dbReference>
<evidence type="ECO:0000313" key="3">
    <source>
        <dbReference type="EMBL" id="MEE2031646.1"/>
    </source>
</evidence>
<keyword evidence="3" id="KW-0489">Methyltransferase</keyword>
<proteinExistence type="predicted"/>
<dbReference type="EMBL" id="JAUZMZ010000020">
    <property type="protein sequence ID" value="MEE2031646.1"/>
    <property type="molecule type" value="Genomic_DNA"/>
</dbReference>
<dbReference type="Gene3D" id="3.40.50.720">
    <property type="entry name" value="NAD(P)-binding Rossmann-like Domain"/>
    <property type="match status" value="1"/>
</dbReference>
<name>A0ABU7JNN7_9NOCA</name>
<dbReference type="EC" id="2.1.1.-" evidence="3"/>
<dbReference type="Gene3D" id="6.20.50.110">
    <property type="entry name" value="Methyltransferase, zinc-binding domain"/>
    <property type="match status" value="1"/>
</dbReference>
<dbReference type="PANTHER" id="PTHR43861:SF5">
    <property type="entry name" value="BLL5978 PROTEIN"/>
    <property type="match status" value="1"/>
</dbReference>
<accession>A0ABU7JNN7</accession>
<gene>
    <name evidence="3" type="ORF">Q8814_05870</name>
</gene>
<dbReference type="RefSeq" id="WP_330151081.1">
    <property type="nucleotide sequence ID" value="NZ_JAUZMZ010000020.1"/>
</dbReference>
<evidence type="ECO:0000259" key="2">
    <source>
        <dbReference type="Pfam" id="PF08484"/>
    </source>
</evidence>
<feature type="domain" description="C-methyltransferase" evidence="2">
    <location>
        <begin position="242"/>
        <end position="398"/>
    </location>
</feature>
<dbReference type="InterPro" id="IPR013691">
    <property type="entry name" value="MeTrfase_14"/>
</dbReference>
<evidence type="ECO:0000259" key="1">
    <source>
        <dbReference type="Pfam" id="PF08421"/>
    </source>
</evidence>
<feature type="domain" description="Methyltransferase putative zinc binding" evidence="1">
    <location>
        <begin position="3"/>
        <end position="63"/>
    </location>
</feature>
<dbReference type="Pfam" id="PF08421">
    <property type="entry name" value="Methyltransf_13"/>
    <property type="match status" value="1"/>
</dbReference>
<keyword evidence="4" id="KW-1185">Reference proteome</keyword>
<dbReference type="GO" id="GO:0032259">
    <property type="term" value="P:methylation"/>
    <property type="evidence" value="ECO:0007669"/>
    <property type="project" value="UniProtKB-KW"/>
</dbReference>
<dbReference type="InterPro" id="IPR038576">
    <property type="entry name" value="Methyltransf_Zn-bd_dom_put_sf"/>
</dbReference>
<dbReference type="Pfam" id="PF13489">
    <property type="entry name" value="Methyltransf_23"/>
    <property type="match status" value="1"/>
</dbReference>
<evidence type="ECO:0000313" key="4">
    <source>
        <dbReference type="Proteomes" id="UP001331936"/>
    </source>
</evidence>
<dbReference type="SUPFAM" id="SSF53335">
    <property type="entry name" value="S-adenosyl-L-methionine-dependent methyltransferases"/>
    <property type="match status" value="1"/>
</dbReference>
<sequence length="417" mass="45946">MKCRLCASERMLSVLDLGAVPPSDRFLTFDELDLPETSYPLHLRLCESCLLLQVPAYVMRDDMAARYPAPAHELSDADARSFFNRAIGDFALGSHSSIVQIGSRDGYLLRHAVEAGIPCLGIEPSANAGTTARALGVPTVTGYFDEGMAEDLYQEYGAADLIVANNMYSHVSDVEGFARALRTLVADYGRISIEVDHALHLVRDRRFDTIDHARLQYYTILTAMRALASGGLTVFDVEPVDLQGDSIRIWARPEEVSAPPGPRVDEILEEERAAGLHTPEGYRELEAHARATRSGLLRFLLDCQDRELSVIGYGTGCYSTVLNYCGIRPDLMSYTVDHDPFRQGCYTSGTRMPVCGPEQIRKDHPDVVVVLPWGPVREPADHLQYIDSWGGRLVFPAPAARTPSAQPYPGLSGSVME</sequence>
<dbReference type="PANTHER" id="PTHR43861">
    <property type="entry name" value="TRANS-ACONITATE 2-METHYLTRANSFERASE-RELATED"/>
    <property type="match status" value="1"/>
</dbReference>
<dbReference type="Proteomes" id="UP001331936">
    <property type="component" value="Unassembled WGS sequence"/>
</dbReference>